<dbReference type="RefSeq" id="XP_005768887.1">
    <property type="nucleotide sequence ID" value="XM_005768830.1"/>
</dbReference>
<evidence type="ECO:0000313" key="2">
    <source>
        <dbReference type="Proteomes" id="UP000013827"/>
    </source>
</evidence>
<proteinExistence type="predicted"/>
<dbReference type="GeneID" id="17262622"/>
<dbReference type="PaxDb" id="2903-EOD16458"/>
<reference evidence="2" key="1">
    <citation type="journal article" date="2013" name="Nature">
        <title>Pan genome of the phytoplankton Emiliania underpins its global distribution.</title>
        <authorList>
            <person name="Read B.A."/>
            <person name="Kegel J."/>
            <person name="Klute M.J."/>
            <person name="Kuo A."/>
            <person name="Lefebvre S.C."/>
            <person name="Maumus F."/>
            <person name="Mayer C."/>
            <person name="Miller J."/>
            <person name="Monier A."/>
            <person name="Salamov A."/>
            <person name="Young J."/>
            <person name="Aguilar M."/>
            <person name="Claverie J.M."/>
            <person name="Frickenhaus S."/>
            <person name="Gonzalez K."/>
            <person name="Herman E.K."/>
            <person name="Lin Y.C."/>
            <person name="Napier J."/>
            <person name="Ogata H."/>
            <person name="Sarno A.F."/>
            <person name="Shmutz J."/>
            <person name="Schroeder D."/>
            <person name="de Vargas C."/>
            <person name="Verret F."/>
            <person name="von Dassow P."/>
            <person name="Valentin K."/>
            <person name="Van de Peer Y."/>
            <person name="Wheeler G."/>
            <person name="Dacks J.B."/>
            <person name="Delwiche C.F."/>
            <person name="Dyhrman S.T."/>
            <person name="Glockner G."/>
            <person name="John U."/>
            <person name="Richards T."/>
            <person name="Worden A.Z."/>
            <person name="Zhang X."/>
            <person name="Grigoriev I.V."/>
            <person name="Allen A.E."/>
            <person name="Bidle K."/>
            <person name="Borodovsky M."/>
            <person name="Bowler C."/>
            <person name="Brownlee C."/>
            <person name="Cock J.M."/>
            <person name="Elias M."/>
            <person name="Gladyshev V.N."/>
            <person name="Groth M."/>
            <person name="Guda C."/>
            <person name="Hadaegh A."/>
            <person name="Iglesias-Rodriguez M.D."/>
            <person name="Jenkins J."/>
            <person name="Jones B.M."/>
            <person name="Lawson T."/>
            <person name="Leese F."/>
            <person name="Lindquist E."/>
            <person name="Lobanov A."/>
            <person name="Lomsadze A."/>
            <person name="Malik S.B."/>
            <person name="Marsh M.E."/>
            <person name="Mackinder L."/>
            <person name="Mock T."/>
            <person name="Mueller-Roeber B."/>
            <person name="Pagarete A."/>
            <person name="Parker M."/>
            <person name="Probert I."/>
            <person name="Quesneville H."/>
            <person name="Raines C."/>
            <person name="Rensing S.A."/>
            <person name="Riano-Pachon D.M."/>
            <person name="Richier S."/>
            <person name="Rokitta S."/>
            <person name="Shiraiwa Y."/>
            <person name="Soanes D.M."/>
            <person name="van der Giezen M."/>
            <person name="Wahlund T.M."/>
            <person name="Williams B."/>
            <person name="Wilson W."/>
            <person name="Wolfe G."/>
            <person name="Wurch L.L."/>
        </authorList>
    </citation>
    <scope>NUCLEOTIDE SEQUENCE</scope>
</reference>
<dbReference type="KEGG" id="ehx:EMIHUDRAFT_445415"/>
<organism evidence="1 2">
    <name type="scientific">Emiliania huxleyi (strain CCMP1516)</name>
    <dbReference type="NCBI Taxonomy" id="280463"/>
    <lineage>
        <taxon>Eukaryota</taxon>
        <taxon>Haptista</taxon>
        <taxon>Haptophyta</taxon>
        <taxon>Prymnesiophyceae</taxon>
        <taxon>Isochrysidales</taxon>
        <taxon>Noelaerhabdaceae</taxon>
        <taxon>Emiliania</taxon>
    </lineage>
</organism>
<dbReference type="HOGENOM" id="CLU_1520597_0_0_1"/>
<accession>A0A0D3IYX3</accession>
<keyword evidence="2" id="KW-1185">Reference proteome</keyword>
<dbReference type="EnsemblProtists" id="EOD16458">
    <property type="protein sequence ID" value="EOD16458"/>
    <property type="gene ID" value="EMIHUDRAFT_445415"/>
</dbReference>
<dbReference type="Proteomes" id="UP000013827">
    <property type="component" value="Unassembled WGS sequence"/>
</dbReference>
<name>A0A0D3IYX3_EMIH1</name>
<dbReference type="AlphaFoldDB" id="A0A0D3IYX3"/>
<evidence type="ECO:0000313" key="1">
    <source>
        <dbReference type="EnsemblProtists" id="EOD16458"/>
    </source>
</evidence>
<reference evidence="1" key="2">
    <citation type="submission" date="2024-10" db="UniProtKB">
        <authorList>
            <consortium name="EnsemblProtists"/>
        </authorList>
    </citation>
    <scope>IDENTIFICATION</scope>
</reference>
<sequence>MSSVGRAAALAFAAGCEGGLARLLAERVRGAGRARDEGGGEATAGAAAANGVSLVEVSLQDLKPQLRSHAEADEAAVRCGARRLVSPARYRVTFKPMVYLRAAPATSAAILSIGPTGTLIEADATLATHEGLCVRSRRPVAVDPDRRGWALVHGGAVGLGELLALEEPGVYEGDARM</sequence>
<protein>
    <submittedName>
        <fullName evidence="1">Uncharacterized protein</fullName>
    </submittedName>
</protein>